<feature type="transmembrane region" description="Helical" evidence="1">
    <location>
        <begin position="1149"/>
        <end position="1168"/>
    </location>
</feature>
<feature type="transmembrane region" description="Helical" evidence="1">
    <location>
        <begin position="771"/>
        <end position="788"/>
    </location>
</feature>
<feature type="transmembrane region" description="Helical" evidence="1">
    <location>
        <begin position="1180"/>
        <end position="1199"/>
    </location>
</feature>
<feature type="transmembrane region" description="Helical" evidence="1">
    <location>
        <begin position="369"/>
        <end position="386"/>
    </location>
</feature>
<feature type="transmembrane region" description="Helical" evidence="1">
    <location>
        <begin position="738"/>
        <end position="759"/>
    </location>
</feature>
<feature type="transmembrane region" description="Helical" evidence="1">
    <location>
        <begin position="540"/>
        <end position="559"/>
    </location>
</feature>
<feature type="transmembrane region" description="Helical" evidence="1">
    <location>
        <begin position="514"/>
        <end position="533"/>
    </location>
</feature>
<feature type="transmembrane region" description="Helical" evidence="1">
    <location>
        <begin position="257"/>
        <end position="274"/>
    </location>
</feature>
<accession>A0ABN1VCZ6</accession>
<feature type="transmembrane region" description="Helical" evidence="1">
    <location>
        <begin position="800"/>
        <end position="820"/>
    </location>
</feature>
<feature type="transmembrane region" description="Helical" evidence="1">
    <location>
        <begin position="1124"/>
        <end position="1143"/>
    </location>
</feature>
<feature type="transmembrane region" description="Helical" evidence="1">
    <location>
        <begin position="194"/>
        <end position="212"/>
    </location>
</feature>
<feature type="transmembrane region" description="Helical" evidence="1">
    <location>
        <begin position="677"/>
        <end position="695"/>
    </location>
</feature>
<keyword evidence="1" id="KW-0472">Membrane</keyword>
<dbReference type="Proteomes" id="UP001500943">
    <property type="component" value="Unassembled WGS sequence"/>
</dbReference>
<feature type="transmembrane region" description="Helical" evidence="1">
    <location>
        <begin position="593"/>
        <end position="611"/>
    </location>
</feature>
<evidence type="ECO:0000256" key="1">
    <source>
        <dbReference type="SAM" id="Phobius"/>
    </source>
</evidence>
<feature type="transmembrane region" description="Helical" evidence="1">
    <location>
        <begin position="617"/>
        <end position="635"/>
    </location>
</feature>
<protein>
    <recommendedName>
        <fullName evidence="4">DUF2157 domain-containing protein</fullName>
    </recommendedName>
</protein>
<dbReference type="NCBIfam" id="NF047321">
    <property type="entry name" value="SCO7613_CTERM"/>
    <property type="match status" value="1"/>
</dbReference>
<sequence>MVSSPRSFIEHVGHVLFPRGPKDLTDISRCPACFVALPSSSVCASCGLDMNHPDAALLREDSLNAAALMDARLELIGKIRFETAAEHARNGAARLEAERRAAASVSQRSSRLVALPEPAPVTGPGVVEHARVPNATGKEDTARTAGIRTETPPARARPARTHSGIQVLLLVVGVSLLSVGAIFFLIYAFLTFGLIWRSAIIASITIASIVAASKMKQRGLSATAEALSALAVVFVILDIYALRANDLLVVGDAEGRLYWGGALVISSLGFMLWHRASGLRLINVVGFVLFPPAAALLAAGIAADQNYESATLLTVAAFAAASLIHAIAAHGSYSATVERVVCVIYAMLALGSGLVSGALESAFSNNSAVGIWMLILAALAASHSAAIRQPGLSTAIRYAFATASGLLLGTAIWITLADTARANAGLETNPSIVVAIIASLTIAALLVEASGRRLSLPARTATFWGSVGVWVVTAIAAIIPLSQSIIAATQYADQQLLRRTTLGNTAYDILDRGWPQLALLTVPVAMAVLWWLTGQLRSRIHIVLASAGVALSLAAPLTGTLMSTVITWLALATAALVIIAVDKQRRGPRRTHLTVAAGGLLPLLLAYTSSWSSHETWAFTSIATAVLLVAVRYLVSQPIVRAALIAAATLVLLFAAGGVGEQLQFSLTDKDPNPLESWLTIALATVALLAFSLWRENFTLQPLERRTLWWISLSGTALAGTTLWVASVGGAPALSAPLALDIHLISLFVAVALVAVLGIAMVGRTMHDHRAARYAAAALLAPTIVWALDSAGRAIGLADIVIDLAPATASVLVGALSMALRVRGEHTRVRRISEVSALTIAGLTAASAVLQPQDSHWLIALFVSITLLLASVARDGVFGSTSPRRHIVWGAVAFATWALWLRLDQTRVDALEAYVLPLAAVVLAIAVFTARAELRDSRLKSAPLIALAALLIAILPLSLNAASGNGLRTLVIAGLCGALLLTASFVDPREKLVDFWGVAIIASGAGLVVSTASRALIMATESRSALPELDSWLLGAVAVLALASFGLASTTFSREAANARWAVTSTTLLGTAIVLLYVVETIVLFEATGDNRPLDSIRIVVLVALGGALLLMKTRPSARPLTRGISNLAFILASFVGVIAYLGDLIRPFEWVTVILGVALLAQGALHMIRNSDARSFPSLSAGLLVTLLPTLLATFINSDNADTQWRILALGVACIVAIVAGTWLKLQAPLVIGTIVVLIHAAHTFAPALVTFYQLTDWWVWAVVGGAIVLFLGITLERRIRDLKVLNARFSSLR</sequence>
<feature type="transmembrane region" description="Helical" evidence="1">
    <location>
        <begin position="942"/>
        <end position="961"/>
    </location>
</feature>
<evidence type="ECO:0008006" key="4">
    <source>
        <dbReference type="Google" id="ProtNLM"/>
    </source>
</evidence>
<feature type="transmembrane region" description="Helical" evidence="1">
    <location>
        <begin position="1232"/>
        <end position="1253"/>
    </location>
</feature>
<feature type="transmembrane region" description="Helical" evidence="1">
    <location>
        <begin position="1096"/>
        <end position="1112"/>
    </location>
</feature>
<feature type="transmembrane region" description="Helical" evidence="1">
    <location>
        <begin position="167"/>
        <end position="188"/>
    </location>
</feature>
<feature type="transmembrane region" description="Helical" evidence="1">
    <location>
        <begin position="1205"/>
        <end position="1225"/>
    </location>
</feature>
<feature type="transmembrane region" description="Helical" evidence="1">
    <location>
        <begin position="1032"/>
        <end position="1049"/>
    </location>
</feature>
<feature type="transmembrane region" description="Helical" evidence="1">
    <location>
        <begin position="967"/>
        <end position="986"/>
    </location>
</feature>
<feature type="transmembrane region" description="Helical" evidence="1">
    <location>
        <begin position="856"/>
        <end position="873"/>
    </location>
</feature>
<feature type="transmembrane region" description="Helical" evidence="1">
    <location>
        <begin position="993"/>
        <end position="1012"/>
    </location>
</feature>
<feature type="transmembrane region" description="Helical" evidence="1">
    <location>
        <begin position="281"/>
        <end position="303"/>
    </location>
</feature>
<feature type="transmembrane region" description="Helical" evidence="1">
    <location>
        <begin position="1061"/>
        <end position="1084"/>
    </location>
</feature>
<evidence type="ECO:0000313" key="2">
    <source>
        <dbReference type="EMBL" id="GAA1205972.1"/>
    </source>
</evidence>
<feature type="transmembrane region" description="Helical" evidence="1">
    <location>
        <begin position="309"/>
        <end position="328"/>
    </location>
</feature>
<feature type="transmembrane region" description="Helical" evidence="1">
    <location>
        <begin position="428"/>
        <end position="449"/>
    </location>
</feature>
<keyword evidence="1" id="KW-0812">Transmembrane</keyword>
<feature type="transmembrane region" description="Helical" evidence="1">
    <location>
        <begin position="565"/>
        <end position="581"/>
    </location>
</feature>
<feature type="transmembrane region" description="Helical" evidence="1">
    <location>
        <begin position="642"/>
        <end position="665"/>
    </location>
</feature>
<keyword evidence="3" id="KW-1185">Reference proteome</keyword>
<feature type="transmembrane region" description="Helical" evidence="1">
    <location>
        <begin position="461"/>
        <end position="481"/>
    </location>
</feature>
<feature type="transmembrane region" description="Helical" evidence="1">
    <location>
        <begin position="340"/>
        <end position="363"/>
    </location>
</feature>
<feature type="transmembrane region" description="Helical" evidence="1">
    <location>
        <begin position="707"/>
        <end position="726"/>
    </location>
</feature>
<dbReference type="InterPro" id="IPR058062">
    <property type="entry name" value="SCO7613_C"/>
</dbReference>
<gene>
    <name evidence="2" type="ORF">GCM10009655_01240</name>
</gene>
<dbReference type="EMBL" id="BAAAKW010000003">
    <property type="protein sequence ID" value="GAA1205972.1"/>
    <property type="molecule type" value="Genomic_DNA"/>
</dbReference>
<feature type="transmembrane region" description="Helical" evidence="1">
    <location>
        <begin position="1259"/>
        <end position="1277"/>
    </location>
</feature>
<feature type="transmembrane region" description="Helical" evidence="1">
    <location>
        <begin position="885"/>
        <end position="901"/>
    </location>
</feature>
<organism evidence="2 3">
    <name type="scientific">Rhodoglobus aureus</name>
    <dbReference type="NCBI Taxonomy" id="191497"/>
    <lineage>
        <taxon>Bacteria</taxon>
        <taxon>Bacillati</taxon>
        <taxon>Actinomycetota</taxon>
        <taxon>Actinomycetes</taxon>
        <taxon>Micrococcales</taxon>
        <taxon>Microbacteriaceae</taxon>
        <taxon>Rhodoglobus</taxon>
    </lineage>
</organism>
<dbReference type="RefSeq" id="WP_343922250.1">
    <property type="nucleotide sequence ID" value="NZ_BAAAKW010000003.1"/>
</dbReference>
<name>A0ABN1VCZ6_9MICO</name>
<reference evidence="2 3" key="1">
    <citation type="journal article" date="2019" name="Int. J. Syst. Evol. Microbiol.">
        <title>The Global Catalogue of Microorganisms (GCM) 10K type strain sequencing project: providing services to taxonomists for standard genome sequencing and annotation.</title>
        <authorList>
            <consortium name="The Broad Institute Genomics Platform"/>
            <consortium name="The Broad Institute Genome Sequencing Center for Infectious Disease"/>
            <person name="Wu L."/>
            <person name="Ma J."/>
        </authorList>
    </citation>
    <scope>NUCLEOTIDE SEQUENCE [LARGE SCALE GENOMIC DNA]</scope>
    <source>
        <strain evidence="2 3">JCM 12762</strain>
    </source>
</reference>
<evidence type="ECO:0000313" key="3">
    <source>
        <dbReference type="Proteomes" id="UP001500943"/>
    </source>
</evidence>
<feature type="transmembrane region" description="Helical" evidence="1">
    <location>
        <begin position="913"/>
        <end position="930"/>
    </location>
</feature>
<proteinExistence type="predicted"/>
<comment type="caution">
    <text evidence="2">The sequence shown here is derived from an EMBL/GenBank/DDBJ whole genome shotgun (WGS) entry which is preliminary data.</text>
</comment>
<feature type="transmembrane region" description="Helical" evidence="1">
    <location>
        <begin position="224"/>
        <end position="242"/>
    </location>
</feature>
<feature type="transmembrane region" description="Helical" evidence="1">
    <location>
        <begin position="832"/>
        <end position="850"/>
    </location>
</feature>
<feature type="transmembrane region" description="Helical" evidence="1">
    <location>
        <begin position="398"/>
        <end position="416"/>
    </location>
</feature>
<keyword evidence="1" id="KW-1133">Transmembrane helix</keyword>